<protein>
    <submittedName>
        <fullName evidence="1">Uncharacterized protein</fullName>
    </submittedName>
</protein>
<keyword evidence="2" id="KW-1185">Reference proteome</keyword>
<dbReference type="Proteomes" id="UP000003786">
    <property type="component" value="Chromosome 2"/>
</dbReference>
<dbReference type="EMBL" id="AP011947">
    <property type="protein sequence ID" value="BAM39833.1"/>
    <property type="molecule type" value="Genomic_DNA"/>
</dbReference>
<accession>J4C7Y2</accession>
<gene>
    <name evidence="1" type="ORF">TOT_020000104</name>
</gene>
<evidence type="ECO:0000313" key="1">
    <source>
        <dbReference type="EMBL" id="BAM39833.1"/>
    </source>
</evidence>
<dbReference type="VEuPathDB" id="PiroplasmaDB:TOT_020000104"/>
<reference evidence="1 2" key="1">
    <citation type="journal article" date="2012" name="MBio">
        <title>Comparative genome analysis of three eukaryotic parasites with differing abilities to transform leukocytes reveals key mediators of Theileria-induced leukocyte transformation.</title>
        <authorList>
            <person name="Hayashida K."/>
            <person name="Hara Y."/>
            <person name="Abe T."/>
            <person name="Yamasaki C."/>
            <person name="Toyoda A."/>
            <person name="Kosuge T."/>
            <person name="Suzuki Y."/>
            <person name="Sato Y."/>
            <person name="Kawashima S."/>
            <person name="Katayama T."/>
            <person name="Wakaguri H."/>
            <person name="Inoue N."/>
            <person name="Homma K."/>
            <person name="Tada-Umezaki M."/>
            <person name="Yagi Y."/>
            <person name="Fujii Y."/>
            <person name="Habara T."/>
            <person name="Kanehisa M."/>
            <person name="Watanabe H."/>
            <person name="Ito K."/>
            <person name="Gojobori T."/>
            <person name="Sugawara H."/>
            <person name="Imanishi T."/>
            <person name="Weir W."/>
            <person name="Gardner M."/>
            <person name="Pain A."/>
            <person name="Shiels B."/>
            <person name="Hattori M."/>
            <person name="Nene V."/>
            <person name="Sugimoto C."/>
        </authorList>
    </citation>
    <scope>NUCLEOTIDE SEQUENCE [LARGE SCALE GENOMIC DNA]</scope>
    <source>
        <strain evidence="1 2">Shintoku</strain>
    </source>
</reference>
<organism evidence="1 2">
    <name type="scientific">Theileria orientalis strain Shintoku</name>
    <dbReference type="NCBI Taxonomy" id="869250"/>
    <lineage>
        <taxon>Eukaryota</taxon>
        <taxon>Sar</taxon>
        <taxon>Alveolata</taxon>
        <taxon>Apicomplexa</taxon>
        <taxon>Aconoidasida</taxon>
        <taxon>Piroplasmida</taxon>
        <taxon>Theileriidae</taxon>
        <taxon>Theileria</taxon>
    </lineage>
</organism>
<dbReference type="RefSeq" id="XP_009690134.1">
    <property type="nucleotide sequence ID" value="XM_009691839.1"/>
</dbReference>
<name>J4C7Y2_THEOR</name>
<dbReference type="KEGG" id="tot:TOT_020000104"/>
<sequence>MCKNPGGSRHKGRKEKRGCARLQNKDKINSIGLNKNRNQYRQNNINLLRGGKKTCNGGGRAVGFCLCKAQNKLPLSPVNQLLCIILLVWLANVQLQEAILTNTFPNIRKPIPFLSILFKSPFCLIKNFF</sequence>
<evidence type="ECO:0000313" key="2">
    <source>
        <dbReference type="Proteomes" id="UP000003786"/>
    </source>
</evidence>
<proteinExistence type="predicted"/>
<dbReference type="AlphaFoldDB" id="J4C7Y2"/>
<dbReference type="GeneID" id="20714286"/>